<dbReference type="PANTHER" id="PTHR44147">
    <property type="entry name" value="DEHYDROGENASE/REDUCTASE SDR FAMILY MEMBER 1"/>
    <property type="match status" value="1"/>
</dbReference>
<gene>
    <name evidence="2" type="ORF">MPSYJ_28830</name>
</gene>
<dbReference type="KEGG" id="mpsc:MPSYJ_28830"/>
<reference evidence="2 3" key="1">
    <citation type="journal article" date="2019" name="Emerg. Microbes Infect.">
        <title>Comprehensive subspecies identification of 175 nontuberculous mycobacteria species based on 7547 genomic profiles.</title>
        <authorList>
            <person name="Matsumoto Y."/>
            <person name="Kinjo T."/>
            <person name="Motooka D."/>
            <person name="Nabeya D."/>
            <person name="Jung N."/>
            <person name="Uechi K."/>
            <person name="Horii T."/>
            <person name="Iida T."/>
            <person name="Fujita J."/>
            <person name="Nakamura S."/>
        </authorList>
    </citation>
    <scope>NUCLEOTIDE SEQUENCE [LARGE SCALE GENOMIC DNA]</scope>
    <source>
        <strain evidence="2 3">JCM 13323</strain>
    </source>
</reference>
<dbReference type="EMBL" id="AP022574">
    <property type="protein sequence ID" value="BBX69422.1"/>
    <property type="molecule type" value="Genomic_DNA"/>
</dbReference>
<dbReference type="SUPFAM" id="SSF51735">
    <property type="entry name" value="NAD(P)-binding Rossmann-fold domains"/>
    <property type="match status" value="1"/>
</dbReference>
<name>A0A7I7MC77_9MYCO</name>
<proteinExistence type="predicted"/>
<organism evidence="2 3">
    <name type="scientific">Mycolicibacterium psychrotolerans</name>
    <dbReference type="NCBI Taxonomy" id="216929"/>
    <lineage>
        <taxon>Bacteria</taxon>
        <taxon>Bacillati</taxon>
        <taxon>Actinomycetota</taxon>
        <taxon>Actinomycetes</taxon>
        <taxon>Mycobacteriales</taxon>
        <taxon>Mycobacteriaceae</taxon>
        <taxon>Mycolicibacterium</taxon>
    </lineage>
</organism>
<dbReference type="Proteomes" id="UP000466514">
    <property type="component" value="Chromosome"/>
</dbReference>
<feature type="region of interest" description="Disordered" evidence="1">
    <location>
        <begin position="130"/>
        <end position="150"/>
    </location>
</feature>
<sequence length="150" mass="16077">MRQRVAACLVLAWCDATLVLRQDMHGPAYGAQKAGVDKMAADMAVDFRGTGVATVSIWMGILLTERLRSAFDGKPDTLAEFALQAETPEFTGHLIDALFADPGLGELSGRTVIGAELARTYGLTDADGRIPPSHREMLGAPREPSPVIVR</sequence>
<evidence type="ECO:0008006" key="4">
    <source>
        <dbReference type="Google" id="ProtNLM"/>
    </source>
</evidence>
<dbReference type="PANTHER" id="PTHR44147:SF2">
    <property type="entry name" value="DEHYDROGENASE_REDUCTASE SDR FAMILY MEMBER 1"/>
    <property type="match status" value="1"/>
</dbReference>
<evidence type="ECO:0000313" key="3">
    <source>
        <dbReference type="Proteomes" id="UP000466514"/>
    </source>
</evidence>
<accession>A0A7I7MC77</accession>
<keyword evidence="3" id="KW-1185">Reference proteome</keyword>
<dbReference type="AlphaFoldDB" id="A0A7I7MC77"/>
<evidence type="ECO:0000256" key="1">
    <source>
        <dbReference type="SAM" id="MobiDB-lite"/>
    </source>
</evidence>
<evidence type="ECO:0000313" key="2">
    <source>
        <dbReference type="EMBL" id="BBX69422.1"/>
    </source>
</evidence>
<protein>
    <recommendedName>
        <fullName evidence="4">Short-chain dehydrogenase</fullName>
    </recommendedName>
</protein>
<dbReference type="Gene3D" id="3.40.50.720">
    <property type="entry name" value="NAD(P)-binding Rossmann-like Domain"/>
    <property type="match status" value="1"/>
</dbReference>
<dbReference type="InterPro" id="IPR036291">
    <property type="entry name" value="NAD(P)-bd_dom_sf"/>
</dbReference>